<feature type="compositionally biased region" description="Low complexity" evidence="1">
    <location>
        <begin position="822"/>
        <end position="832"/>
    </location>
</feature>
<keyword evidence="2" id="KW-1133">Transmembrane helix</keyword>
<reference evidence="4" key="1">
    <citation type="journal article" date="2020" name="Stud. Mycol.">
        <title>101 Dothideomycetes genomes: a test case for predicting lifestyles and emergence of pathogens.</title>
        <authorList>
            <person name="Haridas S."/>
            <person name="Albert R."/>
            <person name="Binder M."/>
            <person name="Bloem J."/>
            <person name="Labutti K."/>
            <person name="Salamov A."/>
            <person name="Andreopoulos B."/>
            <person name="Baker S."/>
            <person name="Barry K."/>
            <person name="Bills G."/>
            <person name="Bluhm B."/>
            <person name="Cannon C."/>
            <person name="Castanera R."/>
            <person name="Culley D."/>
            <person name="Daum C."/>
            <person name="Ezra D."/>
            <person name="Gonzalez J."/>
            <person name="Henrissat B."/>
            <person name="Kuo A."/>
            <person name="Liang C."/>
            <person name="Lipzen A."/>
            <person name="Lutzoni F."/>
            <person name="Magnuson J."/>
            <person name="Mondo S."/>
            <person name="Nolan M."/>
            <person name="Ohm R."/>
            <person name="Pangilinan J."/>
            <person name="Park H.-J."/>
            <person name="Ramirez L."/>
            <person name="Alfaro M."/>
            <person name="Sun H."/>
            <person name="Tritt A."/>
            <person name="Yoshinaga Y."/>
            <person name="Zwiers L.-H."/>
            <person name="Turgeon B."/>
            <person name="Goodwin S."/>
            <person name="Spatafora J."/>
            <person name="Crous P."/>
            <person name="Grigoriev I."/>
        </authorList>
    </citation>
    <scope>NUCLEOTIDE SEQUENCE</scope>
    <source>
        <strain evidence="4">CBS 262.69</strain>
    </source>
</reference>
<proteinExistence type="predicted"/>
<dbReference type="AlphaFoldDB" id="A0A6G1I3T5"/>
<feature type="compositionally biased region" description="Pro residues" evidence="1">
    <location>
        <begin position="911"/>
        <end position="923"/>
    </location>
</feature>
<protein>
    <submittedName>
        <fullName evidence="4">Uncharacterized protein</fullName>
    </submittedName>
</protein>
<keyword evidence="2" id="KW-0472">Membrane</keyword>
<feature type="transmembrane region" description="Helical" evidence="2">
    <location>
        <begin position="1051"/>
        <end position="1069"/>
    </location>
</feature>
<feature type="region of interest" description="Disordered" evidence="1">
    <location>
        <begin position="217"/>
        <end position="297"/>
    </location>
</feature>
<keyword evidence="3" id="KW-0732">Signal</keyword>
<keyword evidence="5" id="KW-1185">Reference proteome</keyword>
<evidence type="ECO:0000256" key="2">
    <source>
        <dbReference type="SAM" id="Phobius"/>
    </source>
</evidence>
<feature type="compositionally biased region" description="Pro residues" evidence="1">
    <location>
        <begin position="863"/>
        <end position="892"/>
    </location>
</feature>
<dbReference type="Proteomes" id="UP000799640">
    <property type="component" value="Unassembled WGS sequence"/>
</dbReference>
<keyword evidence="2" id="KW-0812">Transmembrane</keyword>
<feature type="compositionally biased region" description="Low complexity" evidence="1">
    <location>
        <begin position="945"/>
        <end position="965"/>
    </location>
</feature>
<feature type="compositionally biased region" description="Basic and acidic residues" evidence="1">
    <location>
        <begin position="349"/>
        <end position="360"/>
    </location>
</feature>
<evidence type="ECO:0000256" key="3">
    <source>
        <dbReference type="SAM" id="SignalP"/>
    </source>
</evidence>
<dbReference type="EMBL" id="ML996690">
    <property type="protein sequence ID" value="KAF2402968.1"/>
    <property type="molecule type" value="Genomic_DNA"/>
</dbReference>
<feature type="region of interest" description="Disordered" evidence="1">
    <location>
        <begin position="799"/>
        <end position="892"/>
    </location>
</feature>
<evidence type="ECO:0000256" key="1">
    <source>
        <dbReference type="SAM" id="MobiDB-lite"/>
    </source>
</evidence>
<accession>A0A6G1I3T5</accession>
<feature type="chain" id="PRO_5026083283" evidence="3">
    <location>
        <begin position="22"/>
        <end position="1095"/>
    </location>
</feature>
<feature type="compositionally biased region" description="Pro residues" evidence="1">
    <location>
        <begin position="833"/>
        <end position="853"/>
    </location>
</feature>
<feature type="region of interest" description="Disordered" evidence="1">
    <location>
        <begin position="345"/>
        <end position="364"/>
    </location>
</feature>
<feature type="compositionally biased region" description="Basic and acidic residues" evidence="1">
    <location>
        <begin position="806"/>
        <end position="817"/>
    </location>
</feature>
<organism evidence="4 5">
    <name type="scientific">Trichodelitschia bisporula</name>
    <dbReference type="NCBI Taxonomy" id="703511"/>
    <lineage>
        <taxon>Eukaryota</taxon>
        <taxon>Fungi</taxon>
        <taxon>Dikarya</taxon>
        <taxon>Ascomycota</taxon>
        <taxon>Pezizomycotina</taxon>
        <taxon>Dothideomycetes</taxon>
        <taxon>Dothideomycetes incertae sedis</taxon>
        <taxon>Phaeotrichales</taxon>
        <taxon>Phaeotrichaceae</taxon>
        <taxon>Trichodelitschia</taxon>
    </lineage>
</organism>
<feature type="signal peptide" evidence="3">
    <location>
        <begin position="1"/>
        <end position="21"/>
    </location>
</feature>
<sequence length="1095" mass="114679">MVISSMMRVITLLLLLVVTTAARMLALHNYSESIPNNQTHPYCEMPYHSLDLSRIVAMCGITKNQCGQCVSICAVSCLPYFVMDTCYLPPTSFILPHLSGPSILETPRLGFYRGVNITPIAPAYCRKAWTGEMNAPETLTANIQDAWQLKLFRVMLALPEPKDLPPLWQPPSRMYKQTQEPKGHLKDALDAWKSWIAKKGNAVRRFVRRLLYGPGQADETTNLPGAEHPDHSPLPTPPPAKAAAKADAAKDSNWRTRPLFPFPLGAHAAPVEPPQPPAEVNTDEDDKTPLERPVLPLNFGHGPRIDAMVLEALQRLDKRVNNVATSTSGGGSEAEATGTQKALPVPFDFSERDPPKHGAEGGEGLEAEATRTNPAIPVPFDFSEREPPKHVAEGGERHLLHWPGHPKKGWMPKFGVHIEKDGGHEDKPSEANGVEAGATDAGASAVNGVEAGAVTVCEQYCKRQMLDLATRAERGHGPRVPVSADEVLAALQEHPGPERAHGIAPVDSVDVVDAEAHDIGNAPRGVALIDFEATKANWVCNEANIAAAATDDADHKVDCERLMPALATLQRHSGSSSNPAHLVPRGVNVIDFEATKANWVCNEANIEAAAKDPDHKVDCERLMPALAALREHTDTNPNPAHLVPRQFGGELDSSGWIPNGMINEEHGGFDSTGWIAHELASDNPPGPDVFGLMPKGKGGDRIREDMEWDGGAAGRTLKLAGEIAKADGEGSKEEKDAGSVEGAISERRNWVKRSAAAYAPWGYGPHVGPGIGHGHGHWQGGYAGKGDWGKGGYGGQGNWGEGYGGHGEHSGEWDHGEGAVQPAAPAAHEGAPAPAPAPAPEAAPAPAPAPAPVPEASQHPEAAPAPAPAPEAPEQPTAPAPEAPAQPAPPAPEVTVNAEATANAEAEALQQPPPEAPQQPPPEASANAEASASAEAPAPAPPAPEKTANAEAGAAPAPASDVPGASASAWASASAGVWESASASASACESVCASASAWASASASASASARASATSTTRASPSSSASASARSSQIWTESIAAHRAMPPAKTMGFNGVAMGVLLCFSFFALMFGYGHVVFSWYIWLGACLLNGLVSS</sequence>
<evidence type="ECO:0000313" key="5">
    <source>
        <dbReference type="Proteomes" id="UP000799640"/>
    </source>
</evidence>
<gene>
    <name evidence="4" type="ORF">EJ06DRAFT_315857</name>
</gene>
<name>A0A6G1I3T5_9PEZI</name>
<feature type="region of interest" description="Disordered" evidence="1">
    <location>
        <begin position="904"/>
        <end position="965"/>
    </location>
</feature>
<evidence type="ECO:0000313" key="4">
    <source>
        <dbReference type="EMBL" id="KAF2402968.1"/>
    </source>
</evidence>
<feature type="compositionally biased region" description="Low complexity" evidence="1">
    <location>
        <begin position="924"/>
        <end position="937"/>
    </location>
</feature>